<organism evidence="2 3">
    <name type="scientific">Brassica campestris</name>
    <name type="common">Field mustard</name>
    <dbReference type="NCBI Taxonomy" id="3711"/>
    <lineage>
        <taxon>Eukaryota</taxon>
        <taxon>Viridiplantae</taxon>
        <taxon>Streptophyta</taxon>
        <taxon>Embryophyta</taxon>
        <taxon>Tracheophyta</taxon>
        <taxon>Spermatophyta</taxon>
        <taxon>Magnoliopsida</taxon>
        <taxon>eudicotyledons</taxon>
        <taxon>Gunneridae</taxon>
        <taxon>Pentapetalae</taxon>
        <taxon>rosids</taxon>
        <taxon>malvids</taxon>
        <taxon>Brassicales</taxon>
        <taxon>Brassicaceae</taxon>
        <taxon>Brassiceae</taxon>
        <taxon>Brassica</taxon>
    </lineage>
</organism>
<evidence type="ECO:0000256" key="1">
    <source>
        <dbReference type="SAM" id="MobiDB-lite"/>
    </source>
</evidence>
<feature type="region of interest" description="Disordered" evidence="1">
    <location>
        <begin position="45"/>
        <end position="69"/>
    </location>
</feature>
<dbReference type="Proteomes" id="UP000694005">
    <property type="component" value="Chromosome A09"/>
</dbReference>
<accession>A0A8D9CWU1</accession>
<dbReference type="Gramene" id="A09p44010.2_BraZ1">
    <property type="protein sequence ID" value="A09p44010.2_BraZ1.CDS.1"/>
    <property type="gene ID" value="A09g44010.2_BraZ1"/>
</dbReference>
<sequence length="69" mass="7199">VKAGGIAPPVTEVVRMTHTSKDGTFTNKRAEGLVKAAEALALERSQGSCLTDETPSAPSTQQPNAAYIE</sequence>
<dbReference type="AlphaFoldDB" id="A0A8D9CWU1"/>
<dbReference type="InterPro" id="IPR004252">
    <property type="entry name" value="Probable_transposase_24"/>
</dbReference>
<dbReference type="EMBL" id="LS974625">
    <property type="protein sequence ID" value="CAG7863934.1"/>
    <property type="molecule type" value="Genomic_DNA"/>
</dbReference>
<feature type="non-terminal residue" evidence="2">
    <location>
        <position position="69"/>
    </location>
</feature>
<name>A0A8D9CWU1_BRACM</name>
<protein>
    <submittedName>
        <fullName evidence="2">Uncharacterized protein</fullName>
    </submittedName>
</protein>
<feature type="non-terminal residue" evidence="2">
    <location>
        <position position="1"/>
    </location>
</feature>
<dbReference type="Pfam" id="PF03004">
    <property type="entry name" value="Transposase_24"/>
    <property type="match status" value="1"/>
</dbReference>
<evidence type="ECO:0000313" key="2">
    <source>
        <dbReference type="EMBL" id="CAG7863934.1"/>
    </source>
</evidence>
<proteinExistence type="predicted"/>
<evidence type="ECO:0000313" key="3">
    <source>
        <dbReference type="Proteomes" id="UP000694005"/>
    </source>
</evidence>
<reference evidence="2 3" key="1">
    <citation type="submission" date="2021-07" db="EMBL/GenBank/DDBJ databases">
        <authorList>
            <consortium name="Genoscope - CEA"/>
            <person name="William W."/>
        </authorList>
    </citation>
    <scope>NUCLEOTIDE SEQUENCE [LARGE SCALE GENOMIC DNA]</scope>
</reference>
<gene>
    <name evidence="2" type="ORF">BRAPAZ1V2_A09P44010.2</name>
</gene>